<evidence type="ECO:0000256" key="1">
    <source>
        <dbReference type="SAM" id="Phobius"/>
    </source>
</evidence>
<comment type="caution">
    <text evidence="2">The sequence shown here is derived from an EMBL/GenBank/DDBJ whole genome shotgun (WGS) entry which is preliminary data.</text>
</comment>
<accession>A0A4Z2HPK5</accession>
<keyword evidence="3" id="KW-1185">Reference proteome</keyword>
<dbReference type="EMBL" id="SRLO01000199">
    <property type="protein sequence ID" value="TNN67748.1"/>
    <property type="molecule type" value="Genomic_DNA"/>
</dbReference>
<feature type="transmembrane region" description="Helical" evidence="1">
    <location>
        <begin position="73"/>
        <end position="93"/>
    </location>
</feature>
<evidence type="ECO:0000313" key="3">
    <source>
        <dbReference type="Proteomes" id="UP000314294"/>
    </source>
</evidence>
<sequence>MFPFGRKPVTTSVNSLSLEAVRTTAIIRLQLRVTFDSIRRKTSAVGHFVVPLGRTPRKNSKDQPDSVGPACPVSPSLSTLFFIFLIFLFFFLFPSNRSLSLFH</sequence>
<name>A0A4Z2HPK5_9TELE</name>
<proteinExistence type="predicted"/>
<keyword evidence="1" id="KW-1133">Transmembrane helix</keyword>
<dbReference type="Proteomes" id="UP000314294">
    <property type="component" value="Unassembled WGS sequence"/>
</dbReference>
<dbReference type="AlphaFoldDB" id="A0A4Z2HPK5"/>
<evidence type="ECO:0008006" key="4">
    <source>
        <dbReference type="Google" id="ProtNLM"/>
    </source>
</evidence>
<keyword evidence="1" id="KW-0812">Transmembrane</keyword>
<protein>
    <recommendedName>
        <fullName evidence="4">Transmembrane protein</fullName>
    </recommendedName>
</protein>
<evidence type="ECO:0000313" key="2">
    <source>
        <dbReference type="EMBL" id="TNN67748.1"/>
    </source>
</evidence>
<keyword evidence="1" id="KW-0472">Membrane</keyword>
<organism evidence="2 3">
    <name type="scientific">Liparis tanakae</name>
    <name type="common">Tanaka's snailfish</name>
    <dbReference type="NCBI Taxonomy" id="230148"/>
    <lineage>
        <taxon>Eukaryota</taxon>
        <taxon>Metazoa</taxon>
        <taxon>Chordata</taxon>
        <taxon>Craniata</taxon>
        <taxon>Vertebrata</taxon>
        <taxon>Euteleostomi</taxon>
        <taxon>Actinopterygii</taxon>
        <taxon>Neopterygii</taxon>
        <taxon>Teleostei</taxon>
        <taxon>Neoteleostei</taxon>
        <taxon>Acanthomorphata</taxon>
        <taxon>Eupercaria</taxon>
        <taxon>Perciformes</taxon>
        <taxon>Cottioidei</taxon>
        <taxon>Cottales</taxon>
        <taxon>Liparidae</taxon>
        <taxon>Liparis</taxon>
    </lineage>
</organism>
<gene>
    <name evidence="2" type="ORF">EYF80_022064</name>
</gene>
<reference evidence="2 3" key="1">
    <citation type="submission" date="2019-03" db="EMBL/GenBank/DDBJ databases">
        <title>First draft genome of Liparis tanakae, snailfish: a comprehensive survey of snailfish specific genes.</title>
        <authorList>
            <person name="Kim W."/>
            <person name="Song I."/>
            <person name="Jeong J.-H."/>
            <person name="Kim D."/>
            <person name="Kim S."/>
            <person name="Ryu S."/>
            <person name="Song J.Y."/>
            <person name="Lee S.K."/>
        </authorList>
    </citation>
    <scope>NUCLEOTIDE SEQUENCE [LARGE SCALE GENOMIC DNA]</scope>
    <source>
        <tissue evidence="2">Muscle</tissue>
    </source>
</reference>